<dbReference type="SMART" id="SM00828">
    <property type="entry name" value="PKS_MT"/>
    <property type="match status" value="1"/>
</dbReference>
<dbReference type="OrthoDB" id="9808140at2"/>
<dbReference type="SUPFAM" id="SSF53335">
    <property type="entry name" value="S-adenosyl-L-methionine-dependent methyltransferases"/>
    <property type="match status" value="1"/>
</dbReference>
<name>A0A4R4ZYN8_9ACTN</name>
<comment type="caution">
    <text evidence="5">The sequence shown here is derived from an EMBL/GenBank/DDBJ whole genome shotgun (WGS) entry which is preliminary data.</text>
</comment>
<accession>A0A4R4ZYN8</accession>
<sequence>MTQQSGTTSDAVGETYDQFGDAGAADAMGGNIHVGYWDDDLDVPITEATDRLTDLVAGQLTLQSGQHLLDVGCGIGVPALRVAEAYDVRVTGVTVSAQQVATAAERAEGNDRVSFQFGDVLGLPFEDGSFDGAFAIESLLHIADQVAALTEIHRTVRPGGLLVIADQCQRQPFTGEDKALLDGMLDVYEIARINTPDEHRAFLAEAGWELLELTDISEQVRPSYGHASAAFRGIAAALEGPAAEQMTAAAELMAAYGQHPQAGYVLITARRT</sequence>
<keyword evidence="3" id="KW-0949">S-adenosyl-L-methionine</keyword>
<dbReference type="InterPro" id="IPR020803">
    <property type="entry name" value="MeTfrase_dom"/>
</dbReference>
<dbReference type="PANTHER" id="PTHR44068">
    <property type="entry name" value="ZGC:194242"/>
    <property type="match status" value="1"/>
</dbReference>
<evidence type="ECO:0000256" key="3">
    <source>
        <dbReference type="ARBA" id="ARBA00022691"/>
    </source>
</evidence>
<reference evidence="5 6" key="1">
    <citation type="submission" date="2019-03" db="EMBL/GenBank/DDBJ databases">
        <title>Draft genome sequences of novel Actinobacteria.</title>
        <authorList>
            <person name="Sahin N."/>
            <person name="Ay H."/>
            <person name="Saygin H."/>
        </authorList>
    </citation>
    <scope>NUCLEOTIDE SEQUENCE [LARGE SCALE GENOMIC DNA]</scope>
    <source>
        <strain evidence="5 6">JCM 13523</strain>
    </source>
</reference>
<dbReference type="EMBL" id="SMKX01000001">
    <property type="protein sequence ID" value="TDD63486.1"/>
    <property type="molecule type" value="Genomic_DNA"/>
</dbReference>
<gene>
    <name evidence="5" type="ORF">E1263_00610</name>
</gene>
<dbReference type="PANTHER" id="PTHR44068:SF11">
    <property type="entry name" value="GERANYL DIPHOSPHATE 2-C-METHYLTRANSFERASE"/>
    <property type="match status" value="1"/>
</dbReference>
<evidence type="ECO:0000256" key="2">
    <source>
        <dbReference type="ARBA" id="ARBA00022679"/>
    </source>
</evidence>
<keyword evidence="2 5" id="KW-0808">Transferase</keyword>
<evidence type="ECO:0000259" key="4">
    <source>
        <dbReference type="SMART" id="SM00828"/>
    </source>
</evidence>
<dbReference type="InterPro" id="IPR029063">
    <property type="entry name" value="SAM-dependent_MTases_sf"/>
</dbReference>
<dbReference type="AlphaFoldDB" id="A0A4R4ZYN8"/>
<keyword evidence="6" id="KW-1185">Reference proteome</keyword>
<protein>
    <submittedName>
        <fullName evidence="5">Class I SAM-dependent methyltransferase</fullName>
    </submittedName>
</protein>
<evidence type="ECO:0000313" key="6">
    <source>
        <dbReference type="Proteomes" id="UP000295124"/>
    </source>
</evidence>
<dbReference type="GO" id="GO:0008757">
    <property type="term" value="F:S-adenosylmethionine-dependent methyltransferase activity"/>
    <property type="evidence" value="ECO:0007669"/>
    <property type="project" value="InterPro"/>
</dbReference>
<dbReference type="InterPro" id="IPR013216">
    <property type="entry name" value="Methyltransf_11"/>
</dbReference>
<evidence type="ECO:0000313" key="5">
    <source>
        <dbReference type="EMBL" id="TDD63486.1"/>
    </source>
</evidence>
<dbReference type="GO" id="GO:0032259">
    <property type="term" value="P:methylation"/>
    <property type="evidence" value="ECO:0007669"/>
    <property type="project" value="UniProtKB-KW"/>
</dbReference>
<dbReference type="InterPro" id="IPR050447">
    <property type="entry name" value="Erg6_SMT_methyltransf"/>
</dbReference>
<proteinExistence type="predicted"/>
<dbReference type="Pfam" id="PF08241">
    <property type="entry name" value="Methyltransf_11"/>
    <property type="match status" value="1"/>
</dbReference>
<dbReference type="Gene3D" id="3.40.50.150">
    <property type="entry name" value="Vaccinia Virus protein VP39"/>
    <property type="match status" value="1"/>
</dbReference>
<feature type="domain" description="Polyketide synthase-like methyltransferase" evidence="4">
    <location>
        <begin position="52"/>
        <end position="265"/>
    </location>
</feature>
<organism evidence="5 6">
    <name type="scientific">Kribbella antibiotica</name>
    <dbReference type="NCBI Taxonomy" id="190195"/>
    <lineage>
        <taxon>Bacteria</taxon>
        <taxon>Bacillati</taxon>
        <taxon>Actinomycetota</taxon>
        <taxon>Actinomycetes</taxon>
        <taxon>Propionibacteriales</taxon>
        <taxon>Kribbellaceae</taxon>
        <taxon>Kribbella</taxon>
    </lineage>
</organism>
<evidence type="ECO:0000256" key="1">
    <source>
        <dbReference type="ARBA" id="ARBA00022603"/>
    </source>
</evidence>
<keyword evidence="1 5" id="KW-0489">Methyltransferase</keyword>
<dbReference type="RefSeq" id="WP_132164140.1">
    <property type="nucleotide sequence ID" value="NZ_SMKX01000001.1"/>
</dbReference>
<dbReference type="Proteomes" id="UP000295124">
    <property type="component" value="Unassembled WGS sequence"/>
</dbReference>
<dbReference type="CDD" id="cd02440">
    <property type="entry name" value="AdoMet_MTases"/>
    <property type="match status" value="1"/>
</dbReference>